<dbReference type="Pfam" id="PF09949">
    <property type="entry name" value="APP1_cat"/>
    <property type="match status" value="1"/>
</dbReference>
<dbReference type="Pfam" id="PF00550">
    <property type="entry name" value="PP-binding"/>
    <property type="match status" value="1"/>
</dbReference>
<sequence length="1621" mass="178872">MVAAEATLRDRKATQQDSASMRLLNATTYRFHEYVGRDVPEYAVLSHTWGEGEVTFHDMRPEAPPESWKAKLGWDKIEKCCLRALADSIQFVWVDTCCIDKSSSAELQEAINSMFRWYEESTECYAFVADFEAAPGDVEMRLLKSARWWTRGWTLQELLAPESVRFFDSQWREFGDKVSLRHQIAAITGISEATLLGTVIGARQALDRVSVAQRMSWAARRGTTRAEDTAYSLLGIFGVNMPLLYGEGGTAAFHRLQVEIMGSSPDQSLLAWGFDRAESGASPWGVSNALATSPADFSQCGTMLARGVARPGDVFAMTQRGLWLRLPVVMSLDDDNLIYCALNCTVTERVPADGDERAARVLAVPFLRPQTRADGLRPHADEYYRLLARVPLWVERTVLADAPRMELYMPRVFRHGDPAYQRLQVNIGLGPLPADWFVAGMFPPEKSQHDCIVVRPRASESAAAVLVHLASSSTDRQLSDFVLVVELQQSMMQHASSELTPQNAPALDLLVQRPLTLSTLKESVFSVVANVTQVDIKTLSEDIRLSELGVDSLSSMDIASELSRMLSVDGLHWYMLMGVASIGDILKSLRFVTRPSFALVGNSLTGYQGRQLAKVAPFRPFRRLFGQPHPQHRQSLLRYLFPHAARERYRERLLDFRLDTLPYYKQRLQSRIYRYILGRQQRRLSKTRWVDHISRAAQNSRRLLFGPQPGPARQGHHQLRKTQGLRGNALGKTIGPGDKTRGGNMAQSGTGGSGYGYGYGYGGSDAGQYADREPGARRKKLAGFAKSVYQAGVATASEIRNQYDNTRIRGVVDIDDMTHKMSIPGSFPDVSIVSKGDEQMVLFPSYAARHVRQFRDDERQPSAHVDGERREADLSEEDYWRNEWARMEDKKAVVDVDVRGWVYAPHKGPMTRKNRVLIGLARRLSGVPQQTHQPSGQPDFLRTGHEAREDTREQQKIDKEADMIERRGQAEKDTAVKGGYSETPREEDSAGEGPGTSIRSRSASGSATPMSGSSSPRLSARPANNGGVPVELTEAELAVANANLMARLGPFLTTPLIELPVTLFFYNDDQSVSRTVMTNDAGHFYIRAALDFVPTHVRVLANEKLSAVEPVDVISDDGVSLISDIDDTIKKSSISMGAREIFRNTFIRDLKDLTVAGVREWYGELHKMGVRFHYCSNSPWQLFPVIATFFGMAGLPPGSLHLKQYSGMLQGIFEPVAERKKGTLEKILRDFPRRRFILVGDSGEADLEVYTDLALAHPGRILAIFIRDVTSPEQTGYFDSAFNGPASAGPPRRQHPTNAHSRKDSGSDHPDQRPALPSRATTSAARQEAPAEEDLIDFSEEPSSMTAKEEHNLDKLSGSPSPSASSQDQAPRKKPPPPRPNKPAALRGESSGSLKTTAPVNEGSPVTLGKKPSPSQSRSATAHPLAQTQNSSSQSLGKSPTLPPRKPSNGSTSNAGSIKSNNNSPNAPSPPASYPASSTKQPPPPPPPRRRGTPSLISSSPRQQALRRATSNSDIDSLNLDSSAAMSTPRPGPPNRTGTASTFDSILGSTTGHTMQQGGQNMPANKKLELWVRRLERAHETLEREGVRLYTWRKGDDVVSEAVGIVKEATENTKGTNNARR</sequence>
<dbReference type="EMBL" id="JAKNSF020000060">
    <property type="protein sequence ID" value="KAK7723433.1"/>
    <property type="molecule type" value="Genomic_DNA"/>
</dbReference>
<evidence type="ECO:0000313" key="8">
    <source>
        <dbReference type="EMBL" id="KAK7723433.1"/>
    </source>
</evidence>
<evidence type="ECO:0000313" key="9">
    <source>
        <dbReference type="Proteomes" id="UP001430848"/>
    </source>
</evidence>
<organism evidence="8 9">
    <name type="scientific">Diaporthe eres</name>
    <name type="common">Phomopsis oblonga</name>
    <dbReference type="NCBI Taxonomy" id="83184"/>
    <lineage>
        <taxon>Eukaryota</taxon>
        <taxon>Fungi</taxon>
        <taxon>Dikarya</taxon>
        <taxon>Ascomycota</taxon>
        <taxon>Pezizomycotina</taxon>
        <taxon>Sordariomycetes</taxon>
        <taxon>Sordariomycetidae</taxon>
        <taxon>Diaporthales</taxon>
        <taxon>Diaporthaceae</taxon>
        <taxon>Diaporthe</taxon>
        <taxon>Diaporthe eres species complex</taxon>
    </lineage>
</organism>
<dbReference type="InterPro" id="IPR009081">
    <property type="entry name" value="PP-bd_ACP"/>
</dbReference>
<feature type="domain" description="Carrier" evidence="4">
    <location>
        <begin position="526"/>
        <end position="568"/>
    </location>
</feature>
<feature type="compositionally biased region" description="Basic and acidic residues" evidence="3">
    <location>
        <begin position="1301"/>
        <end position="1312"/>
    </location>
</feature>
<feature type="compositionally biased region" description="Low complexity" evidence="3">
    <location>
        <begin position="1357"/>
        <end position="1366"/>
    </location>
</feature>
<dbReference type="InterPro" id="IPR052935">
    <property type="entry name" value="Mg2+_PAP"/>
</dbReference>
<dbReference type="PANTHER" id="PTHR28208">
    <property type="entry name" value="PHOSPHATIDATE PHOSPHATASE APP1"/>
    <property type="match status" value="1"/>
</dbReference>
<evidence type="ECO:0000259" key="5">
    <source>
        <dbReference type="Pfam" id="PF06985"/>
    </source>
</evidence>
<feature type="compositionally biased region" description="Low complexity" evidence="3">
    <location>
        <begin position="1511"/>
        <end position="1523"/>
    </location>
</feature>
<feature type="compositionally biased region" description="Acidic residues" evidence="3">
    <location>
        <begin position="1330"/>
        <end position="1340"/>
    </location>
</feature>
<evidence type="ECO:0000256" key="3">
    <source>
        <dbReference type="SAM" id="MobiDB-lite"/>
    </source>
</evidence>
<feature type="region of interest" description="Disordered" evidence="3">
    <location>
        <begin position="1277"/>
        <end position="1563"/>
    </location>
</feature>
<evidence type="ECO:0000259" key="7">
    <source>
        <dbReference type="Pfam" id="PF26640"/>
    </source>
</evidence>
<feature type="compositionally biased region" description="Polar residues" evidence="3">
    <location>
        <begin position="1448"/>
        <end position="1459"/>
    </location>
</feature>
<feature type="region of interest" description="Disordered" evidence="3">
    <location>
        <begin position="926"/>
        <end position="1027"/>
    </location>
</feature>
<dbReference type="InterPro" id="IPR036412">
    <property type="entry name" value="HAD-like_sf"/>
</dbReference>
<gene>
    <name evidence="8" type="ORF">SLS63_008845</name>
</gene>
<dbReference type="PANTHER" id="PTHR28208:SF3">
    <property type="entry name" value="PHOSPHATIDATE PHOSPHATASE APP1"/>
    <property type="match status" value="1"/>
</dbReference>
<evidence type="ECO:0008006" key="10">
    <source>
        <dbReference type="Google" id="ProtNLM"/>
    </source>
</evidence>
<feature type="compositionally biased region" description="Basic and acidic residues" evidence="3">
    <location>
        <begin position="942"/>
        <end position="975"/>
    </location>
</feature>
<dbReference type="Gene3D" id="1.10.1200.10">
    <property type="entry name" value="ACP-like"/>
    <property type="match status" value="1"/>
</dbReference>
<dbReference type="SUPFAM" id="SSF56784">
    <property type="entry name" value="HAD-like"/>
    <property type="match status" value="1"/>
</dbReference>
<accession>A0ABR1P1P4</accession>
<comment type="caution">
    <text evidence="8">The sequence shown here is derived from an EMBL/GenBank/DDBJ whole genome shotgun (WGS) entry which is preliminary data.</text>
</comment>
<dbReference type="Pfam" id="PF06985">
    <property type="entry name" value="HET"/>
    <property type="match status" value="1"/>
</dbReference>
<feature type="compositionally biased region" description="Polar residues" evidence="3">
    <location>
        <begin position="1413"/>
        <end position="1438"/>
    </location>
</feature>
<feature type="compositionally biased region" description="Polar residues" evidence="3">
    <location>
        <begin position="1390"/>
        <end position="1399"/>
    </location>
</feature>
<feature type="domain" description="Heterokaryon incompatibility" evidence="5">
    <location>
        <begin position="42"/>
        <end position="141"/>
    </location>
</feature>
<keyword evidence="2" id="KW-0597">Phosphoprotein</keyword>
<feature type="domain" description="DUF8212" evidence="7">
    <location>
        <begin position="252"/>
        <end position="273"/>
    </location>
</feature>
<evidence type="ECO:0000259" key="4">
    <source>
        <dbReference type="Pfam" id="PF00550"/>
    </source>
</evidence>
<feature type="compositionally biased region" description="Low complexity" evidence="3">
    <location>
        <begin position="1002"/>
        <end position="1016"/>
    </location>
</feature>
<dbReference type="InterPro" id="IPR058525">
    <property type="entry name" value="DUF8212"/>
</dbReference>
<reference evidence="8 9" key="1">
    <citation type="submission" date="2024-02" db="EMBL/GenBank/DDBJ databases">
        <title>De novo assembly and annotation of 12 fungi associated with fruit tree decline syndrome in Ontario, Canada.</title>
        <authorList>
            <person name="Sulman M."/>
            <person name="Ellouze W."/>
            <person name="Ilyukhin E."/>
        </authorList>
    </citation>
    <scope>NUCLEOTIDE SEQUENCE [LARGE SCALE GENOMIC DNA]</scope>
    <source>
        <strain evidence="8 9">M169</strain>
    </source>
</reference>
<feature type="compositionally biased region" description="Polar residues" evidence="3">
    <location>
        <begin position="927"/>
        <end position="936"/>
    </location>
</feature>
<dbReference type="InterPro" id="IPR010730">
    <property type="entry name" value="HET"/>
</dbReference>
<dbReference type="PROSITE" id="PS00012">
    <property type="entry name" value="PHOSPHOPANTETHEINE"/>
    <property type="match status" value="1"/>
</dbReference>
<protein>
    <recommendedName>
        <fullName evidence="10">Phosphatidate phosphatase APP1 catalytic domain-containing protein</fullName>
    </recommendedName>
</protein>
<dbReference type="InterPro" id="IPR006162">
    <property type="entry name" value="Ppantetheine_attach_site"/>
</dbReference>
<evidence type="ECO:0000256" key="1">
    <source>
        <dbReference type="ARBA" id="ARBA00022450"/>
    </source>
</evidence>
<dbReference type="Proteomes" id="UP001430848">
    <property type="component" value="Unassembled WGS sequence"/>
</dbReference>
<dbReference type="SUPFAM" id="SSF47336">
    <property type="entry name" value="ACP-like"/>
    <property type="match status" value="1"/>
</dbReference>
<proteinExistence type="predicted"/>
<name>A0ABR1P1P4_DIAER</name>
<dbReference type="Pfam" id="PF26640">
    <property type="entry name" value="DUF8212"/>
    <property type="match status" value="1"/>
</dbReference>
<feature type="domain" description="Phosphatidate phosphatase APP1 catalytic" evidence="6">
    <location>
        <begin position="1119"/>
        <end position="1268"/>
    </location>
</feature>
<keyword evidence="9" id="KW-1185">Reference proteome</keyword>
<evidence type="ECO:0000259" key="6">
    <source>
        <dbReference type="Pfam" id="PF09949"/>
    </source>
</evidence>
<evidence type="ECO:0000256" key="2">
    <source>
        <dbReference type="ARBA" id="ARBA00022553"/>
    </source>
</evidence>
<dbReference type="InterPro" id="IPR019236">
    <property type="entry name" value="APP1_cat"/>
</dbReference>
<feature type="compositionally biased region" description="Polar residues" evidence="3">
    <location>
        <begin position="1540"/>
        <end position="1563"/>
    </location>
</feature>
<dbReference type="InterPro" id="IPR036736">
    <property type="entry name" value="ACP-like_sf"/>
</dbReference>
<keyword evidence="1" id="KW-0596">Phosphopantetheine</keyword>